<accession>A0AAD1KM35</accession>
<feature type="domain" description="Carbohydrate kinase PfkB" evidence="3">
    <location>
        <begin position="32"/>
        <end position="284"/>
    </location>
</feature>
<keyword evidence="1" id="KW-0808">Transferase</keyword>
<dbReference type="InterPro" id="IPR011611">
    <property type="entry name" value="PfkB_dom"/>
</dbReference>
<protein>
    <recommendedName>
        <fullName evidence="3">Carbohydrate kinase PfkB domain-containing protein</fullName>
    </recommendedName>
</protein>
<dbReference type="GO" id="GO:0016301">
    <property type="term" value="F:kinase activity"/>
    <property type="evidence" value="ECO:0007669"/>
    <property type="project" value="UniProtKB-KW"/>
</dbReference>
<evidence type="ECO:0000256" key="2">
    <source>
        <dbReference type="ARBA" id="ARBA00022777"/>
    </source>
</evidence>
<evidence type="ECO:0000256" key="1">
    <source>
        <dbReference type="ARBA" id="ARBA00022679"/>
    </source>
</evidence>
<dbReference type="GeneID" id="92881693"/>
<dbReference type="EMBL" id="AP024747">
    <property type="protein sequence ID" value="BCY24079.1"/>
    <property type="molecule type" value="Genomic_DNA"/>
</dbReference>
<dbReference type="PANTHER" id="PTHR10584">
    <property type="entry name" value="SUGAR KINASE"/>
    <property type="match status" value="1"/>
</dbReference>
<evidence type="ECO:0000313" key="5">
    <source>
        <dbReference type="Proteomes" id="UP000825072"/>
    </source>
</evidence>
<sequence>MSVNRHPRLLTAGITFRDLVISGIDELPKLGEERYGTDFVATWGGVANTARIAASLGARVQLLTGLGDDPNSEMCRRELADWGIDLTPSPINHGWALPVTMSQARGTERAMTTVETVLPDPLPEPDLDGIDAVVTHVSVPADTWLHEAADAGIPVIADHGFEEGYDPGLLDAVSGCTCYTPNAAEAMQLTCTGDPVRAARALAEHVPVVVVTCGGEGIIGVDSRTSEEARIPAVAINPVNTTGAGDATLAGLAWSWGWQVSLARKLDVAALVGAIVTSRPHGTADPLTPEELLAWVPCDRERFGFLGELLGDSSD</sequence>
<dbReference type="SUPFAM" id="SSF53613">
    <property type="entry name" value="Ribokinase-like"/>
    <property type="match status" value="1"/>
</dbReference>
<evidence type="ECO:0000313" key="4">
    <source>
        <dbReference type="EMBL" id="BCY24079.1"/>
    </source>
</evidence>
<evidence type="ECO:0000259" key="3">
    <source>
        <dbReference type="Pfam" id="PF00294"/>
    </source>
</evidence>
<keyword evidence="2" id="KW-0418">Kinase</keyword>
<organism evidence="4 5">
    <name type="scientific">Cutibacterium modestum</name>
    <dbReference type="NCBI Taxonomy" id="2559073"/>
    <lineage>
        <taxon>Bacteria</taxon>
        <taxon>Bacillati</taxon>
        <taxon>Actinomycetota</taxon>
        <taxon>Actinomycetes</taxon>
        <taxon>Propionibacteriales</taxon>
        <taxon>Propionibacteriaceae</taxon>
        <taxon>Cutibacterium</taxon>
    </lineage>
</organism>
<reference evidence="4" key="1">
    <citation type="submission" date="2021-06" db="EMBL/GenBank/DDBJ databases">
        <title>Genome sequence of Cutibacterium modestum strain KB17-24694.</title>
        <authorList>
            <person name="Dekio I."/>
            <person name="Asahina A."/>
            <person name="Nishida M."/>
        </authorList>
    </citation>
    <scope>NUCLEOTIDE SEQUENCE</scope>
    <source>
        <strain evidence="4">KB17-24694</strain>
    </source>
</reference>
<dbReference type="RefSeq" id="WP_002528487.1">
    <property type="nucleotide sequence ID" value="NZ_AP024747.1"/>
</dbReference>
<dbReference type="Proteomes" id="UP000825072">
    <property type="component" value="Chromosome 1"/>
</dbReference>
<proteinExistence type="predicted"/>
<dbReference type="Pfam" id="PF00294">
    <property type="entry name" value="PfkB"/>
    <property type="match status" value="1"/>
</dbReference>
<dbReference type="PANTHER" id="PTHR10584:SF166">
    <property type="entry name" value="RIBOKINASE"/>
    <property type="match status" value="1"/>
</dbReference>
<name>A0AAD1KM35_9ACTN</name>
<dbReference type="AlphaFoldDB" id="A0AAD1KM35"/>
<dbReference type="PROSITE" id="PS00584">
    <property type="entry name" value="PFKB_KINASES_2"/>
    <property type="match status" value="1"/>
</dbReference>
<gene>
    <name evidence="4" type="ORF">KB1_00690</name>
</gene>
<dbReference type="InterPro" id="IPR029056">
    <property type="entry name" value="Ribokinase-like"/>
</dbReference>
<dbReference type="InterPro" id="IPR002173">
    <property type="entry name" value="Carboh/pur_kinase_PfkB_CS"/>
</dbReference>
<dbReference type="Gene3D" id="3.40.1190.20">
    <property type="match status" value="1"/>
</dbReference>